<protein>
    <submittedName>
        <fullName evidence="2">Folate-binding protein YgfZ</fullName>
    </submittedName>
</protein>
<dbReference type="Proteomes" id="UP000611521">
    <property type="component" value="Unassembled WGS sequence"/>
</dbReference>
<dbReference type="Gene3D" id="3.30.1360.120">
    <property type="entry name" value="Probable tRNA modification gtpase trme, domain 1"/>
    <property type="match status" value="1"/>
</dbReference>
<dbReference type="InterPro" id="IPR045179">
    <property type="entry name" value="YgfZ/GcvT"/>
</dbReference>
<dbReference type="InterPro" id="IPR017703">
    <property type="entry name" value="YgfZ/GCV_T_CS"/>
</dbReference>
<dbReference type="SUPFAM" id="SSF103025">
    <property type="entry name" value="Folate-binding domain"/>
    <property type="match status" value="1"/>
</dbReference>
<dbReference type="NCBIfam" id="TIGR03317">
    <property type="entry name" value="ygfZ_signature"/>
    <property type="match status" value="1"/>
</dbReference>
<dbReference type="EMBL" id="JACSPX010000001">
    <property type="protein sequence ID" value="MBD8012449.1"/>
    <property type="molecule type" value="Genomic_DNA"/>
</dbReference>
<dbReference type="RefSeq" id="WP_191712844.1">
    <property type="nucleotide sequence ID" value="NZ_JACSPX010000001.1"/>
</dbReference>
<name>A0ABR8W5Z0_9MICO</name>
<keyword evidence="3" id="KW-1185">Reference proteome</keyword>
<dbReference type="InterPro" id="IPR027266">
    <property type="entry name" value="TrmE/GcvT-like"/>
</dbReference>
<dbReference type="PANTHER" id="PTHR22602">
    <property type="entry name" value="TRANSFERASE CAF17, MITOCHONDRIAL-RELATED"/>
    <property type="match status" value="1"/>
</dbReference>
<proteinExistence type="predicted"/>
<comment type="caution">
    <text evidence="2">The sequence shown here is derived from an EMBL/GenBank/DDBJ whole genome shotgun (WGS) entry which is preliminary data.</text>
</comment>
<keyword evidence="1" id="KW-0809">Transit peptide</keyword>
<evidence type="ECO:0000313" key="2">
    <source>
        <dbReference type="EMBL" id="MBD8012449.1"/>
    </source>
</evidence>
<dbReference type="PANTHER" id="PTHR22602:SF0">
    <property type="entry name" value="TRANSFERASE CAF17, MITOCHONDRIAL-RELATED"/>
    <property type="match status" value="1"/>
</dbReference>
<gene>
    <name evidence="2" type="ORF">H9633_09070</name>
</gene>
<evidence type="ECO:0000313" key="3">
    <source>
        <dbReference type="Proteomes" id="UP000611521"/>
    </source>
</evidence>
<reference evidence="2 3" key="1">
    <citation type="submission" date="2020-08" db="EMBL/GenBank/DDBJ databases">
        <title>A Genomic Blueprint of the Chicken Gut Microbiome.</title>
        <authorList>
            <person name="Gilroy R."/>
            <person name="Ravi A."/>
            <person name="Getino M."/>
            <person name="Pursley I."/>
            <person name="Horton D.L."/>
            <person name="Alikhan N.-F."/>
            <person name="Baker D."/>
            <person name="Gharbi K."/>
            <person name="Hall N."/>
            <person name="Watson M."/>
            <person name="Adriaenssens E.M."/>
            <person name="Foster-Nyarko E."/>
            <person name="Jarju S."/>
            <person name="Secka A."/>
            <person name="Antonio M."/>
            <person name="Oren A."/>
            <person name="Chaudhuri R."/>
            <person name="La Ragione R.M."/>
            <person name="Hildebrand F."/>
            <person name="Pallen M.J."/>
        </authorList>
    </citation>
    <scope>NUCLEOTIDE SEQUENCE [LARGE SCALE GENOMIC DNA]</scope>
    <source>
        <strain evidence="2 3">Re1</strain>
    </source>
</reference>
<organism evidence="2 3">
    <name type="scientific">Microbacterium commune</name>
    <dbReference type="NCBI Taxonomy" id="2762219"/>
    <lineage>
        <taxon>Bacteria</taxon>
        <taxon>Bacillati</taxon>
        <taxon>Actinomycetota</taxon>
        <taxon>Actinomycetes</taxon>
        <taxon>Micrococcales</taxon>
        <taxon>Microbacteriaceae</taxon>
        <taxon>Microbacterium</taxon>
    </lineage>
</organism>
<sequence>MATFDGIIGAVREGDLIAHFGNPLIEQRRLASGEALAPLTDRVLIEVAGEDRLTWLDSITSQSVARLRAGDSTELLVLDPQGRVEHAAGVLEDGSSVWLIVDDGDAEKLAAWLQRMVFRSRVTVTPRPDAALVGFFAGGAAESRTTASAPNGVPLIWRDPWAHVQPGGHQYAAEAGHPAADYSWSIAVVDDAGSLAGPFAGALAAEALRIAAWRPRWAREVDDRSIPHEADWIRSAVHLNKGCYRGQETVAKVHNLGHPPRRLAALLLDGSDVVMPSPGDAVLAGDAEVGHITSVATHHEDGPIALAMLSRRAPVGELVVRAGETLIAAAQQVIVPADAGATADVPRLTRLSRRPAGEDPRHAR</sequence>
<accession>A0ABR8W5Z0</accession>
<evidence type="ECO:0000256" key="1">
    <source>
        <dbReference type="ARBA" id="ARBA00022946"/>
    </source>
</evidence>